<dbReference type="CDD" id="cd20266">
    <property type="entry name" value="Complex1_LYR_NDUFA6_LYRM6"/>
    <property type="match status" value="1"/>
</dbReference>
<dbReference type="GO" id="GO:0005743">
    <property type="term" value="C:mitochondrial inner membrane"/>
    <property type="evidence" value="ECO:0007669"/>
    <property type="project" value="UniProtKB-SubCell"/>
</dbReference>
<evidence type="ECO:0000256" key="4">
    <source>
        <dbReference type="ARBA" id="ARBA00022660"/>
    </source>
</evidence>
<dbReference type="GO" id="GO:0045271">
    <property type="term" value="C:respiratory chain complex I"/>
    <property type="evidence" value="ECO:0007669"/>
    <property type="project" value="InterPro"/>
</dbReference>
<reference evidence="10 11" key="1">
    <citation type="journal article" date="2018" name="BMC Genomics">
        <title>Genomic evidence for intraspecific hybridization in a clonal and extremely halotolerant yeast.</title>
        <authorList>
            <person name="Gostincar C."/>
            <person name="Stajich J.E."/>
            <person name="Zupancic J."/>
            <person name="Zalar P."/>
            <person name="Gunde-Cimerman N."/>
        </authorList>
    </citation>
    <scope>NUCLEOTIDE SEQUENCE [LARGE SCALE GENOMIC DNA]</scope>
    <source>
        <strain evidence="10 11">EXF-6669</strain>
    </source>
</reference>
<keyword evidence="4" id="KW-0679">Respiratory chain</keyword>
<evidence type="ECO:0000256" key="9">
    <source>
        <dbReference type="SAM" id="MobiDB-lite"/>
    </source>
</evidence>
<dbReference type="InterPro" id="IPR045299">
    <property type="entry name" value="Complex1_LYR_NDUFA6_LYRM6"/>
</dbReference>
<dbReference type="EMBL" id="QWIL01002339">
    <property type="protein sequence ID" value="RMX95146.1"/>
    <property type="molecule type" value="Genomic_DNA"/>
</dbReference>
<dbReference type="Proteomes" id="UP000271337">
    <property type="component" value="Unassembled WGS sequence"/>
</dbReference>
<dbReference type="AlphaFoldDB" id="A0A3M6XX81"/>
<organism evidence="10 11">
    <name type="scientific">Hortaea werneckii</name>
    <name type="common">Black yeast</name>
    <name type="synonym">Cladosporium werneckii</name>
    <dbReference type="NCBI Taxonomy" id="91943"/>
    <lineage>
        <taxon>Eukaryota</taxon>
        <taxon>Fungi</taxon>
        <taxon>Dikarya</taxon>
        <taxon>Ascomycota</taxon>
        <taxon>Pezizomycotina</taxon>
        <taxon>Dothideomycetes</taxon>
        <taxon>Dothideomycetidae</taxon>
        <taxon>Mycosphaerellales</taxon>
        <taxon>Teratosphaeriaceae</taxon>
        <taxon>Hortaea</taxon>
    </lineage>
</organism>
<accession>A0A3M6XX81</accession>
<keyword evidence="7" id="KW-0496">Mitochondrion</keyword>
<keyword evidence="5" id="KW-0999">Mitochondrion inner membrane</keyword>
<dbReference type="PANTHER" id="PTHR12964">
    <property type="entry name" value="NADH-UBIQUINONE OXIDOREDUCTASE B14 SUBUNIT"/>
    <property type="match status" value="1"/>
</dbReference>
<evidence type="ECO:0000256" key="2">
    <source>
        <dbReference type="ARBA" id="ARBA00009508"/>
    </source>
</evidence>
<dbReference type="InterPro" id="IPR016488">
    <property type="entry name" value="NADH_Ub_cplx-1_asu_su-6"/>
</dbReference>
<comment type="similarity">
    <text evidence="2">Belongs to the complex I LYR family.</text>
</comment>
<feature type="region of interest" description="Disordered" evidence="9">
    <location>
        <begin position="1"/>
        <end position="24"/>
    </location>
</feature>
<evidence type="ECO:0000256" key="8">
    <source>
        <dbReference type="ARBA" id="ARBA00023136"/>
    </source>
</evidence>
<dbReference type="PANTHER" id="PTHR12964:SF0">
    <property type="entry name" value="NADH DEHYDROGENASE [UBIQUINONE] 1 ALPHA SUBCOMPLEX SUBUNIT 6"/>
    <property type="match status" value="1"/>
</dbReference>
<protein>
    <recommendedName>
        <fullName evidence="12">NADH-ubiquinone oxidoreductase 14.8 kDa subunit</fullName>
    </recommendedName>
</protein>
<keyword evidence="6" id="KW-0249">Electron transport</keyword>
<dbReference type="Pfam" id="PF13233">
    <property type="entry name" value="Complex1_LYR_2"/>
    <property type="match status" value="1"/>
</dbReference>
<dbReference type="GO" id="GO:0006979">
    <property type="term" value="P:response to oxidative stress"/>
    <property type="evidence" value="ECO:0007669"/>
    <property type="project" value="TreeGrafter"/>
</dbReference>
<keyword evidence="3" id="KW-0813">Transport</keyword>
<evidence type="ECO:0000256" key="1">
    <source>
        <dbReference type="ARBA" id="ARBA00004443"/>
    </source>
</evidence>
<feature type="compositionally biased region" description="Basic residues" evidence="9">
    <location>
        <begin position="1"/>
        <end position="12"/>
    </location>
</feature>
<evidence type="ECO:0008006" key="12">
    <source>
        <dbReference type="Google" id="ProtNLM"/>
    </source>
</evidence>
<proteinExistence type="inferred from homology"/>
<name>A0A3M6XX81_HORWE</name>
<comment type="caution">
    <text evidence="10">The sequence shown here is derived from an EMBL/GenBank/DDBJ whole genome shotgun (WGS) entry which is preliminary data.</text>
</comment>
<comment type="subcellular location">
    <subcellularLocation>
        <location evidence="1">Mitochondrion inner membrane</location>
        <topology evidence="1">Peripheral membrane protein</topology>
        <orientation evidence="1">Matrix side</orientation>
    </subcellularLocation>
</comment>
<evidence type="ECO:0000256" key="7">
    <source>
        <dbReference type="ARBA" id="ARBA00023128"/>
    </source>
</evidence>
<evidence type="ECO:0000256" key="3">
    <source>
        <dbReference type="ARBA" id="ARBA00022448"/>
    </source>
</evidence>
<dbReference type="VEuPathDB" id="FungiDB:BTJ68_04250"/>
<evidence type="ECO:0000256" key="6">
    <source>
        <dbReference type="ARBA" id="ARBA00022982"/>
    </source>
</evidence>
<evidence type="ECO:0000313" key="10">
    <source>
        <dbReference type="EMBL" id="RMX95146.1"/>
    </source>
</evidence>
<evidence type="ECO:0000313" key="11">
    <source>
        <dbReference type="Proteomes" id="UP000271337"/>
    </source>
</evidence>
<keyword evidence="8" id="KW-0472">Membrane</keyword>
<gene>
    <name evidence="10" type="ORF">D0867_13601</name>
</gene>
<evidence type="ECO:0000256" key="5">
    <source>
        <dbReference type="ARBA" id="ARBA00022792"/>
    </source>
</evidence>
<sequence length="235" mass="27476">MTPKLQRVHPRGRAAGNLSPGAVRLESNGRCLRHKQRDLHHPTSASTAPRPGALRRRCNCLTIAKMVINPTYLAQRTRSSTSWSDAKTRVTKSYRDWLRASPEIQQMYSLNMPVSQIRTKIRQEFERHRYVSQIKTVDVLLFNSHQEFQETLNFWKQLTHVLKYFRAEEDPKARLPKNFIQGFIEVHILPFHRNKPQTPALTAVRRAGTENVSLLRRLYISYPFPEQCHDQPKLQ</sequence>
<dbReference type="OrthoDB" id="14535at2759"/>